<organism evidence="2 3">
    <name type="scientific">Oryza sativa subsp. japonica</name>
    <name type="common">Rice</name>
    <dbReference type="NCBI Taxonomy" id="39947"/>
    <lineage>
        <taxon>Eukaryota</taxon>
        <taxon>Viridiplantae</taxon>
        <taxon>Streptophyta</taxon>
        <taxon>Embryophyta</taxon>
        <taxon>Tracheophyta</taxon>
        <taxon>Spermatophyta</taxon>
        <taxon>Magnoliopsida</taxon>
        <taxon>Liliopsida</taxon>
        <taxon>Poales</taxon>
        <taxon>Poaceae</taxon>
        <taxon>BOP clade</taxon>
        <taxon>Oryzoideae</taxon>
        <taxon>Oryzeae</taxon>
        <taxon>Oryzinae</taxon>
        <taxon>Oryza</taxon>
        <taxon>Oryza sativa</taxon>
    </lineage>
</organism>
<feature type="region of interest" description="Disordered" evidence="1">
    <location>
        <begin position="17"/>
        <end position="65"/>
    </location>
</feature>
<gene>
    <name evidence="2" type="primary">OJ1743_B12.23</name>
</gene>
<sequence length="259" mass="28598">MDLPLWAVACCWGAPGGEEAGGARQERRRDSRRWRRREHGGRRRGSIGRASCPSTPTPPSRRACPGQTAAALSWLTMSSVSPMPWMRERLSMTRNGAARGQSRARWWEEEADLEPVVKVGGVTVDKRRESQVRHHALLLKIDGREGAGALWEEVEEGCTWSSSAAARPIVRVHGSGEVAAAAPPQDRLERREGAGDAEEEGARGGERGMELVAAAHRPRRRRGPWVSGRSPLPVAPLWSADARMGKRRERGKEKEGMFH</sequence>
<accession>Q6ZGY8</accession>
<reference evidence="3" key="1">
    <citation type="journal article" date="2005" name="Nature">
        <title>The map-based sequence of the rice genome.</title>
        <authorList>
            <consortium name="International rice genome sequencing project (IRGSP)"/>
            <person name="Matsumoto T."/>
            <person name="Wu J."/>
            <person name="Kanamori H."/>
            <person name="Katayose Y."/>
            <person name="Fujisawa M."/>
            <person name="Namiki N."/>
            <person name="Mizuno H."/>
            <person name="Yamamoto K."/>
            <person name="Antonio B.A."/>
            <person name="Baba T."/>
            <person name="Sakata K."/>
            <person name="Nagamura Y."/>
            <person name="Aoki H."/>
            <person name="Arikawa K."/>
            <person name="Arita K."/>
            <person name="Bito T."/>
            <person name="Chiden Y."/>
            <person name="Fujitsuka N."/>
            <person name="Fukunaka R."/>
            <person name="Hamada M."/>
            <person name="Harada C."/>
            <person name="Hayashi A."/>
            <person name="Hijishita S."/>
            <person name="Honda M."/>
            <person name="Hosokawa S."/>
            <person name="Ichikawa Y."/>
            <person name="Idonuma A."/>
            <person name="Iijima M."/>
            <person name="Ikeda M."/>
            <person name="Ikeno M."/>
            <person name="Ito K."/>
            <person name="Ito S."/>
            <person name="Ito T."/>
            <person name="Ito Y."/>
            <person name="Ito Y."/>
            <person name="Iwabuchi A."/>
            <person name="Kamiya K."/>
            <person name="Karasawa W."/>
            <person name="Kurita K."/>
            <person name="Katagiri S."/>
            <person name="Kikuta A."/>
            <person name="Kobayashi H."/>
            <person name="Kobayashi N."/>
            <person name="Machita K."/>
            <person name="Maehara T."/>
            <person name="Masukawa M."/>
            <person name="Mizubayashi T."/>
            <person name="Mukai Y."/>
            <person name="Nagasaki H."/>
            <person name="Nagata Y."/>
            <person name="Naito S."/>
            <person name="Nakashima M."/>
            <person name="Nakama Y."/>
            <person name="Nakamichi Y."/>
            <person name="Nakamura M."/>
            <person name="Meguro A."/>
            <person name="Negishi M."/>
            <person name="Ohta I."/>
            <person name="Ohta T."/>
            <person name="Okamoto M."/>
            <person name="Ono N."/>
            <person name="Saji S."/>
            <person name="Sakaguchi M."/>
            <person name="Sakai K."/>
            <person name="Shibata M."/>
            <person name="Shimokawa T."/>
            <person name="Song J."/>
            <person name="Takazaki Y."/>
            <person name="Terasawa K."/>
            <person name="Tsugane M."/>
            <person name="Tsuji K."/>
            <person name="Ueda S."/>
            <person name="Waki K."/>
            <person name="Yamagata H."/>
            <person name="Yamamoto M."/>
            <person name="Yamamoto S."/>
            <person name="Yamane H."/>
            <person name="Yoshiki S."/>
            <person name="Yoshihara R."/>
            <person name="Yukawa K."/>
            <person name="Zhong H."/>
            <person name="Yano M."/>
            <person name="Yuan Q."/>
            <person name="Ouyang S."/>
            <person name="Liu J."/>
            <person name="Jones K.M."/>
            <person name="Gansberger K."/>
            <person name="Moffat K."/>
            <person name="Hill J."/>
            <person name="Bera J."/>
            <person name="Fadrosh D."/>
            <person name="Jin S."/>
            <person name="Johri S."/>
            <person name="Kim M."/>
            <person name="Overton L."/>
            <person name="Reardon M."/>
            <person name="Tsitrin T."/>
            <person name="Vuong H."/>
            <person name="Weaver B."/>
            <person name="Ciecko A."/>
            <person name="Tallon L."/>
            <person name="Jackson J."/>
            <person name="Pai G."/>
            <person name="Aken S.V."/>
            <person name="Utterback T."/>
            <person name="Reidmuller S."/>
            <person name="Feldblyum T."/>
            <person name="Hsiao J."/>
            <person name="Zismann V."/>
            <person name="Iobst S."/>
            <person name="de Vazeille A.R."/>
            <person name="Buell C.R."/>
            <person name="Ying K."/>
            <person name="Li Y."/>
            <person name="Lu T."/>
            <person name="Huang Y."/>
            <person name="Zhao Q."/>
            <person name="Feng Q."/>
            <person name="Zhang L."/>
            <person name="Zhu J."/>
            <person name="Weng Q."/>
            <person name="Mu J."/>
            <person name="Lu Y."/>
            <person name="Fan D."/>
            <person name="Liu Y."/>
            <person name="Guan J."/>
            <person name="Zhang Y."/>
            <person name="Yu S."/>
            <person name="Liu X."/>
            <person name="Zhang Y."/>
            <person name="Hong G."/>
            <person name="Han B."/>
            <person name="Choisne N."/>
            <person name="Demange N."/>
            <person name="Orjeda G."/>
            <person name="Samain S."/>
            <person name="Cattolico L."/>
            <person name="Pelletier E."/>
            <person name="Couloux A."/>
            <person name="Segurens B."/>
            <person name="Wincker P."/>
            <person name="D'Hont A."/>
            <person name="Scarpelli C."/>
            <person name="Weissenbach J."/>
            <person name="Salanoubat M."/>
            <person name="Quetier F."/>
            <person name="Yu Y."/>
            <person name="Kim H.R."/>
            <person name="Rambo T."/>
            <person name="Currie J."/>
            <person name="Collura K."/>
            <person name="Luo M."/>
            <person name="Yang T."/>
            <person name="Ammiraju J.S.S."/>
            <person name="Engler F."/>
            <person name="Soderlund C."/>
            <person name="Wing R.A."/>
            <person name="Palmer L.E."/>
            <person name="de la Bastide M."/>
            <person name="Spiegel L."/>
            <person name="Nascimento L."/>
            <person name="Zutavern T."/>
            <person name="O'Shaughnessy A."/>
            <person name="Dike S."/>
            <person name="Dedhia N."/>
            <person name="Preston R."/>
            <person name="Balija V."/>
            <person name="McCombie W.R."/>
            <person name="Chow T."/>
            <person name="Chen H."/>
            <person name="Chung M."/>
            <person name="Chen C."/>
            <person name="Shaw J."/>
            <person name="Wu H."/>
            <person name="Hsiao K."/>
            <person name="Chao Y."/>
            <person name="Chu M."/>
            <person name="Cheng C."/>
            <person name="Hour A."/>
            <person name="Lee P."/>
            <person name="Lin S."/>
            <person name="Lin Y."/>
            <person name="Liou J."/>
            <person name="Liu S."/>
            <person name="Hsing Y."/>
            <person name="Raghuvanshi S."/>
            <person name="Mohanty A."/>
            <person name="Bharti A.K."/>
            <person name="Gaur A."/>
            <person name="Gupta V."/>
            <person name="Kumar D."/>
            <person name="Ravi V."/>
            <person name="Vij S."/>
            <person name="Kapur A."/>
            <person name="Khurana P."/>
            <person name="Khurana P."/>
            <person name="Khurana J.P."/>
            <person name="Tyagi A.K."/>
            <person name="Gaikwad K."/>
            <person name="Singh A."/>
            <person name="Dalal V."/>
            <person name="Srivastava S."/>
            <person name="Dixit A."/>
            <person name="Pal A.K."/>
            <person name="Ghazi I.A."/>
            <person name="Yadav M."/>
            <person name="Pandit A."/>
            <person name="Bhargava A."/>
            <person name="Sureshbabu K."/>
            <person name="Batra K."/>
            <person name="Sharma T.R."/>
            <person name="Mohapatra T."/>
            <person name="Singh N.K."/>
            <person name="Messing J."/>
            <person name="Nelson A.B."/>
            <person name="Fuks G."/>
            <person name="Kavchok S."/>
            <person name="Keizer G."/>
            <person name="Linton E."/>
            <person name="Llaca V."/>
            <person name="Song R."/>
            <person name="Tanyolac B."/>
            <person name="Young S."/>
            <person name="Ho-Il K."/>
            <person name="Hahn J.H."/>
            <person name="Sangsakoo G."/>
            <person name="Vanavichit A."/>
            <person name="de Mattos Luiz.A.T."/>
            <person name="Zimmer P.D."/>
            <person name="Malone G."/>
            <person name="Dellagostin O."/>
            <person name="de Oliveira A.C."/>
            <person name="Bevan M."/>
            <person name="Bancroft I."/>
            <person name="Minx P."/>
            <person name="Cordum H."/>
            <person name="Wilson R."/>
            <person name="Cheng Z."/>
            <person name="Jin W."/>
            <person name="Jiang J."/>
            <person name="Leong S.A."/>
            <person name="Iwama H."/>
            <person name="Gojobori T."/>
            <person name="Itoh T."/>
            <person name="Niimura Y."/>
            <person name="Fujii Y."/>
            <person name="Habara T."/>
            <person name="Sakai H."/>
            <person name="Sato Y."/>
            <person name="Wilson G."/>
            <person name="Kumar K."/>
            <person name="McCouch S."/>
            <person name="Juretic N."/>
            <person name="Hoen D."/>
            <person name="Wright S."/>
            <person name="Bruskiewich R."/>
            <person name="Bureau T."/>
            <person name="Miyao A."/>
            <person name="Hirochika H."/>
            <person name="Nishikawa T."/>
            <person name="Kadowaki K."/>
            <person name="Sugiura M."/>
            <person name="Burr B."/>
            <person name="Sasaki T."/>
        </authorList>
    </citation>
    <scope>NUCLEOTIDE SEQUENCE [LARGE SCALE GENOMIC DNA]</scope>
    <source>
        <strain evidence="3">cv. Nipponbare</strain>
    </source>
</reference>
<protein>
    <submittedName>
        <fullName evidence="2">Uncharacterized protein</fullName>
    </submittedName>
</protein>
<feature type="compositionally biased region" description="Basic and acidic residues" evidence="1">
    <location>
        <begin position="186"/>
        <end position="209"/>
    </location>
</feature>
<name>Q6ZGY8_ORYSJ</name>
<feature type="region of interest" description="Disordered" evidence="1">
    <location>
        <begin position="176"/>
        <end position="259"/>
    </location>
</feature>
<proteinExistence type="predicted"/>
<evidence type="ECO:0000313" key="3">
    <source>
        <dbReference type="Proteomes" id="UP000000763"/>
    </source>
</evidence>
<dbReference type="EMBL" id="AP004096">
    <property type="protein sequence ID" value="BAD07673.1"/>
    <property type="molecule type" value="Genomic_DNA"/>
</dbReference>
<feature type="compositionally biased region" description="Basic residues" evidence="1">
    <location>
        <begin position="30"/>
        <end position="46"/>
    </location>
</feature>
<reference evidence="3" key="2">
    <citation type="journal article" date="2008" name="Nucleic Acids Res.">
        <title>The rice annotation project database (RAP-DB): 2008 update.</title>
        <authorList>
            <consortium name="The rice annotation project (RAP)"/>
        </authorList>
    </citation>
    <scope>GENOME REANNOTATION</scope>
    <source>
        <strain evidence="3">cv. Nipponbare</strain>
    </source>
</reference>
<dbReference type="Proteomes" id="UP000000763">
    <property type="component" value="Chromosome 2"/>
</dbReference>
<evidence type="ECO:0000256" key="1">
    <source>
        <dbReference type="SAM" id="MobiDB-lite"/>
    </source>
</evidence>
<feature type="compositionally biased region" description="Basic and acidic residues" evidence="1">
    <location>
        <begin position="250"/>
        <end position="259"/>
    </location>
</feature>
<feature type="compositionally biased region" description="Low complexity" evidence="1">
    <location>
        <begin position="47"/>
        <end position="65"/>
    </location>
</feature>
<dbReference type="AlphaFoldDB" id="Q6ZGY8"/>
<evidence type="ECO:0000313" key="2">
    <source>
        <dbReference type="EMBL" id="BAD07673.1"/>
    </source>
</evidence>